<evidence type="ECO:0000313" key="4">
    <source>
        <dbReference type="Proteomes" id="UP000500767"/>
    </source>
</evidence>
<keyword evidence="4" id="KW-1185">Reference proteome</keyword>
<dbReference type="CDD" id="cd03809">
    <property type="entry name" value="GT4_MtfB-like"/>
    <property type="match status" value="1"/>
</dbReference>
<evidence type="ECO:0000259" key="2">
    <source>
        <dbReference type="Pfam" id="PF00534"/>
    </source>
</evidence>
<gene>
    <name evidence="3" type="ORF">HN018_10195</name>
</gene>
<dbReference type="PANTHER" id="PTHR46401">
    <property type="entry name" value="GLYCOSYLTRANSFERASE WBBK-RELATED"/>
    <property type="match status" value="1"/>
</dbReference>
<feature type="domain" description="Glycosyl transferase family 1" evidence="2">
    <location>
        <begin position="310"/>
        <end position="428"/>
    </location>
</feature>
<dbReference type="PANTHER" id="PTHR46401:SF2">
    <property type="entry name" value="GLYCOSYLTRANSFERASE WBBK-RELATED"/>
    <property type="match status" value="1"/>
</dbReference>
<organism evidence="3 4">
    <name type="scientific">Lichenicola cladoniae</name>
    <dbReference type="NCBI Taxonomy" id="1484109"/>
    <lineage>
        <taxon>Bacteria</taxon>
        <taxon>Pseudomonadati</taxon>
        <taxon>Pseudomonadota</taxon>
        <taxon>Alphaproteobacteria</taxon>
        <taxon>Acetobacterales</taxon>
        <taxon>Acetobacteraceae</taxon>
        <taxon>Lichenicola</taxon>
    </lineage>
</organism>
<dbReference type="Proteomes" id="UP000500767">
    <property type="component" value="Chromosome"/>
</dbReference>
<dbReference type="Pfam" id="PF00534">
    <property type="entry name" value="Glycos_transf_1"/>
    <property type="match status" value="1"/>
</dbReference>
<evidence type="ECO:0000256" key="1">
    <source>
        <dbReference type="ARBA" id="ARBA00022679"/>
    </source>
</evidence>
<dbReference type="GO" id="GO:0016757">
    <property type="term" value="F:glycosyltransferase activity"/>
    <property type="evidence" value="ECO:0007669"/>
    <property type="project" value="InterPro"/>
</dbReference>
<dbReference type="AlphaFoldDB" id="A0A6M8HPW2"/>
<dbReference type="InterPro" id="IPR001296">
    <property type="entry name" value="Glyco_trans_1"/>
</dbReference>
<sequence length="511" mass="56805">MGQASAVWIDVEDLFHYVGHNARLSGIQRLTYELYAALEQQSASGRQIGFVRIDPRTDEFVTVTWEQVHGLCHGLTTSHVKPDLEPTEAPHGRFFRKIANRVQARLPGPAQEQFAHFCRLQVAALNSLCELGRQSVRRRGRRQPQLPEYRMPPAVAGSPASVQTAIVRPDGDGRLLHEVARSGDWLLSLGASWHRVDYGRLLHRTRIETGVKTGLLLYDLIPIRRPEWCHHTLVETFERWFEGVLPSVDAMFAISQATADDAMRLLGQRGRGGFGPIRTIPVGTGFPASVAAVQDEVARVSARALPAPGSYVLIVSTIEARKNHALMFQVWRKLARDLPPNEVPTLVFAGRIGWLVSDLMLQIANTNYVDGKLLVIEDPSDAVLMRLYEGCLFTVMPSFFEGWGLPVTESMAAGKPCVVSNVTSLPEAGAGLVRMFDPYDFNDAYRVIYETVRDRDGLALWEQEVRRSFRPVAWATSADVLLNGLDMHDSDRDEASLSRVGTVVPSLVTHG</sequence>
<name>A0A6M8HPW2_9PROT</name>
<accession>A0A6M8HPW2</accession>
<dbReference type="RefSeq" id="WP_171833962.1">
    <property type="nucleotide sequence ID" value="NZ_CP053708.1"/>
</dbReference>
<keyword evidence="1 3" id="KW-0808">Transferase</keyword>
<evidence type="ECO:0000313" key="3">
    <source>
        <dbReference type="EMBL" id="QKE90356.1"/>
    </source>
</evidence>
<dbReference type="KEGG" id="lck:HN018_10195"/>
<dbReference type="Gene3D" id="3.40.50.2000">
    <property type="entry name" value="Glycogen Phosphorylase B"/>
    <property type="match status" value="1"/>
</dbReference>
<dbReference type="SUPFAM" id="SSF53756">
    <property type="entry name" value="UDP-Glycosyltransferase/glycogen phosphorylase"/>
    <property type="match status" value="1"/>
</dbReference>
<reference evidence="3 4" key="1">
    <citation type="journal article" date="2014" name="World J. Microbiol. Biotechnol.">
        <title>Biodiversity and physiological characteristics of Antarctic and Arctic lichens-associated bacteria.</title>
        <authorList>
            <person name="Lee Y.M."/>
            <person name="Kim E.H."/>
            <person name="Lee H.K."/>
            <person name="Hong S.G."/>
        </authorList>
    </citation>
    <scope>NUCLEOTIDE SEQUENCE [LARGE SCALE GENOMIC DNA]</scope>
    <source>
        <strain evidence="3 4">PAMC 26569</strain>
    </source>
</reference>
<dbReference type="EMBL" id="CP053708">
    <property type="protein sequence ID" value="QKE90356.1"/>
    <property type="molecule type" value="Genomic_DNA"/>
</dbReference>
<proteinExistence type="predicted"/>
<protein>
    <submittedName>
        <fullName evidence="3">Glycosyltransferase family 4 protein</fullName>
    </submittedName>
</protein>